<evidence type="ECO:0000256" key="1">
    <source>
        <dbReference type="ARBA" id="ARBA00023015"/>
    </source>
</evidence>
<dbReference type="OrthoDB" id="2527864at2759"/>
<evidence type="ECO:0000256" key="2">
    <source>
        <dbReference type="ARBA" id="ARBA00023163"/>
    </source>
</evidence>
<keyword evidence="2" id="KW-0804">Transcription</keyword>
<dbReference type="GO" id="GO:0005634">
    <property type="term" value="C:nucleus"/>
    <property type="evidence" value="ECO:0007669"/>
    <property type="project" value="TreeGrafter"/>
</dbReference>
<feature type="compositionally biased region" description="Low complexity" evidence="3">
    <location>
        <begin position="361"/>
        <end position="373"/>
    </location>
</feature>
<evidence type="ECO:0000256" key="3">
    <source>
        <dbReference type="SAM" id="MobiDB-lite"/>
    </source>
</evidence>
<dbReference type="SUPFAM" id="SSF47954">
    <property type="entry name" value="Cyclin-like"/>
    <property type="match status" value="1"/>
</dbReference>
<dbReference type="GO" id="GO:0097550">
    <property type="term" value="C:transcription preinitiation complex"/>
    <property type="evidence" value="ECO:0007669"/>
    <property type="project" value="TreeGrafter"/>
</dbReference>
<evidence type="ECO:0008006" key="6">
    <source>
        <dbReference type="Google" id="ProtNLM"/>
    </source>
</evidence>
<accession>A0A6A4HSP5</accession>
<dbReference type="Gene3D" id="1.10.472.170">
    <property type="match status" value="1"/>
</dbReference>
<dbReference type="AlphaFoldDB" id="A0A6A4HSP5"/>
<feature type="region of interest" description="Disordered" evidence="3">
    <location>
        <begin position="349"/>
        <end position="386"/>
    </location>
</feature>
<evidence type="ECO:0000313" key="5">
    <source>
        <dbReference type="Proteomes" id="UP000799118"/>
    </source>
</evidence>
<evidence type="ECO:0000313" key="4">
    <source>
        <dbReference type="EMBL" id="KAE9400750.1"/>
    </source>
</evidence>
<dbReference type="CDD" id="cd00043">
    <property type="entry name" value="CYCLIN_SF"/>
    <property type="match status" value="1"/>
</dbReference>
<dbReference type="InterPro" id="IPR000812">
    <property type="entry name" value="TFIIB"/>
</dbReference>
<feature type="region of interest" description="Disordered" evidence="3">
    <location>
        <begin position="516"/>
        <end position="536"/>
    </location>
</feature>
<gene>
    <name evidence="4" type="ORF">BT96DRAFT_938388</name>
</gene>
<name>A0A6A4HSP5_9AGAR</name>
<dbReference type="Proteomes" id="UP000799118">
    <property type="component" value="Unassembled WGS sequence"/>
</dbReference>
<protein>
    <recommendedName>
        <fullName evidence="6">B-related factor 1</fullName>
    </recommendedName>
</protein>
<dbReference type="InterPro" id="IPR036915">
    <property type="entry name" value="Cyclin-like_sf"/>
</dbReference>
<dbReference type="PANTHER" id="PTHR11618:SF13">
    <property type="entry name" value="TRANSCRIPTION INITIATION FACTOR IIB"/>
    <property type="match status" value="1"/>
</dbReference>
<proteinExistence type="predicted"/>
<keyword evidence="5" id="KW-1185">Reference proteome</keyword>
<dbReference type="PANTHER" id="PTHR11618">
    <property type="entry name" value="TRANSCRIPTION INITIATION FACTOR IIB-RELATED"/>
    <property type="match status" value="1"/>
</dbReference>
<dbReference type="GO" id="GO:0070897">
    <property type="term" value="P:transcription preinitiation complex assembly"/>
    <property type="evidence" value="ECO:0007669"/>
    <property type="project" value="InterPro"/>
</dbReference>
<reference evidence="4" key="1">
    <citation type="journal article" date="2019" name="Environ. Microbiol.">
        <title>Fungal ecological strategies reflected in gene transcription - a case study of two litter decomposers.</title>
        <authorList>
            <person name="Barbi F."/>
            <person name="Kohler A."/>
            <person name="Barry K."/>
            <person name="Baskaran P."/>
            <person name="Daum C."/>
            <person name="Fauchery L."/>
            <person name="Ihrmark K."/>
            <person name="Kuo A."/>
            <person name="LaButti K."/>
            <person name="Lipzen A."/>
            <person name="Morin E."/>
            <person name="Grigoriev I.V."/>
            <person name="Henrissat B."/>
            <person name="Lindahl B."/>
            <person name="Martin F."/>
        </authorList>
    </citation>
    <scope>NUCLEOTIDE SEQUENCE</scope>
    <source>
        <strain evidence="4">JB14</strain>
    </source>
</reference>
<dbReference type="EMBL" id="ML769453">
    <property type="protein sequence ID" value="KAE9400750.1"/>
    <property type="molecule type" value="Genomic_DNA"/>
</dbReference>
<keyword evidence="1" id="KW-0805">Transcription regulation</keyword>
<sequence>MSRCSECEGSVVWNEDAASNICTSCGSLTDPSQRVLVKSDDASQYFSPSAPNTLKRLRGGSSWNLAGQSKEARARNNTYALHELIKSLTLTLSAPGLSPRVCTLFDQAMGTTQFKWGTKARMVAGACLSIAMRESGRPDSLKDIAFLLERSDTSVKRTLSSVLRALNLTLTRTGPAQFFPTLQSHLHSILQSPVESSGLNISLYSELKSVSVQSATETARLFVDTLARFSPETSLSQLSPAALACAILILSLEAEKRSALSHLADISTSFANRCQVAKATVMQRYKTLQDEVAKWTEEVRWLDSYQKSSKQAKVSKRLLCARSLKDALNWKSSLWKKRVEKEGKLNVEPHLNNVDSDSESDCSSSWDVSSSNAKSEDSQPSRKKRKVVHSAIADGAHFLLDPVHSSLSRRASKVSSSTASLGTTALSNRTDAFTMSCYLLSVPSFISSTRTIPSRLQQLSVARGSSDVILDDELLAEGEWETIQRSPEEMERLEQRWRDEGLLDVLEKASSAALKKHEARNRARASEQNLAMGTRHRTSKRINLEALAQFMRSGDESDQMFDLDILGLEVLEDEKTDDEYEEEGYIHGTSNAYGAQDELTVDDWRPCSPGLDKSFDDYYL</sequence>
<organism evidence="4 5">
    <name type="scientific">Gymnopus androsaceus JB14</name>
    <dbReference type="NCBI Taxonomy" id="1447944"/>
    <lineage>
        <taxon>Eukaryota</taxon>
        <taxon>Fungi</taxon>
        <taxon>Dikarya</taxon>
        <taxon>Basidiomycota</taxon>
        <taxon>Agaricomycotina</taxon>
        <taxon>Agaricomycetes</taxon>
        <taxon>Agaricomycetidae</taxon>
        <taxon>Agaricales</taxon>
        <taxon>Marasmiineae</taxon>
        <taxon>Omphalotaceae</taxon>
        <taxon>Gymnopus</taxon>
    </lineage>
</organism>